<evidence type="ECO:0000313" key="1">
    <source>
        <dbReference type="EMBL" id="PCI93217.1"/>
    </source>
</evidence>
<reference evidence="2" key="1">
    <citation type="submission" date="2017-08" db="EMBL/GenBank/DDBJ databases">
        <title>A dynamic microbial community with high functional redundancy inhabits the cold, oxic subseafloor aquifer.</title>
        <authorList>
            <person name="Tully B.J."/>
            <person name="Wheat C.G."/>
            <person name="Glazer B.T."/>
            <person name="Huber J.A."/>
        </authorList>
    </citation>
    <scope>NUCLEOTIDE SEQUENCE [LARGE SCALE GENOMIC DNA]</scope>
</reference>
<name>A0A2A4YFY2_UNCAE</name>
<evidence type="ECO:0000313" key="2">
    <source>
        <dbReference type="Proteomes" id="UP000217838"/>
    </source>
</evidence>
<organism evidence="1 2">
    <name type="scientific">Aerophobetes bacterium</name>
    <dbReference type="NCBI Taxonomy" id="2030807"/>
    <lineage>
        <taxon>Bacteria</taxon>
        <taxon>Candidatus Aerophobota</taxon>
    </lineage>
</organism>
<dbReference type="EMBL" id="NVUU01000068">
    <property type="protein sequence ID" value="PCI93217.1"/>
    <property type="molecule type" value="Genomic_DNA"/>
</dbReference>
<sequence length="191" mass="21890">MEHAAVSRTESTCGLCRKKISSIFCAQEQSVLVKEAIKQKLGDIEEEELAQEVLIDPSFPCKITGLLKVFKETQFIMATRNSPCGVKLDFEVCVPGVEEMFLIFTRGKSLNLSVKLHEEVVEDYLAYARSNGLNFRYTLSTKTLEIYNTDVICFFNDLFKICECKDFDLLNRSISSFKKEKIQKFKKSSFF</sequence>
<dbReference type="Proteomes" id="UP000217838">
    <property type="component" value="Unassembled WGS sequence"/>
</dbReference>
<dbReference type="AlphaFoldDB" id="A0A2A4YFY2"/>
<accession>A0A2A4YFY2</accession>
<comment type="caution">
    <text evidence="1">The sequence shown here is derived from an EMBL/GenBank/DDBJ whole genome shotgun (WGS) entry which is preliminary data.</text>
</comment>
<protein>
    <submittedName>
        <fullName evidence="1">Uncharacterized protein</fullName>
    </submittedName>
</protein>
<gene>
    <name evidence="1" type="ORF">COB11_05705</name>
</gene>
<proteinExistence type="predicted"/>